<dbReference type="Proteomes" id="UP000024635">
    <property type="component" value="Unassembled WGS sequence"/>
</dbReference>
<organism evidence="1 2">
    <name type="scientific">Ancylostoma ceylanicum</name>
    <dbReference type="NCBI Taxonomy" id="53326"/>
    <lineage>
        <taxon>Eukaryota</taxon>
        <taxon>Metazoa</taxon>
        <taxon>Ecdysozoa</taxon>
        <taxon>Nematoda</taxon>
        <taxon>Chromadorea</taxon>
        <taxon>Rhabditida</taxon>
        <taxon>Rhabditina</taxon>
        <taxon>Rhabditomorpha</taxon>
        <taxon>Strongyloidea</taxon>
        <taxon>Ancylostomatidae</taxon>
        <taxon>Ancylostomatinae</taxon>
        <taxon>Ancylostoma</taxon>
    </lineage>
</organism>
<name>A0A016RZW1_9BILA</name>
<dbReference type="AlphaFoldDB" id="A0A016RZW1"/>
<sequence>MSNTFGHVGDANHGTNERDQIAQKANMCGQFWTCSNMLSHKHSCSYHLLSALSLRLIRIPLLLSNTVASTTERCDKGYGMLHSDTVAMKKMNENDDNKVLQVLMPYHDRCVG</sequence>
<reference evidence="2" key="1">
    <citation type="journal article" date="2015" name="Nat. Genet.">
        <title>The genome and transcriptome of the zoonotic hookworm Ancylostoma ceylanicum identify infection-specific gene families.</title>
        <authorList>
            <person name="Schwarz E.M."/>
            <person name="Hu Y."/>
            <person name="Antoshechkin I."/>
            <person name="Miller M.M."/>
            <person name="Sternberg P.W."/>
            <person name="Aroian R.V."/>
        </authorList>
    </citation>
    <scope>NUCLEOTIDE SEQUENCE</scope>
    <source>
        <strain evidence="2">HY135</strain>
    </source>
</reference>
<gene>
    <name evidence="1" type="primary">Acey_s0332.g2750</name>
    <name evidence="1" type="ORF">Y032_0332g2750</name>
</gene>
<dbReference type="EMBL" id="JARK01001668">
    <property type="protein sequence ID" value="EYB83602.1"/>
    <property type="molecule type" value="Genomic_DNA"/>
</dbReference>
<comment type="caution">
    <text evidence="1">The sequence shown here is derived from an EMBL/GenBank/DDBJ whole genome shotgun (WGS) entry which is preliminary data.</text>
</comment>
<evidence type="ECO:0000313" key="2">
    <source>
        <dbReference type="Proteomes" id="UP000024635"/>
    </source>
</evidence>
<evidence type="ECO:0000313" key="1">
    <source>
        <dbReference type="EMBL" id="EYB83602.1"/>
    </source>
</evidence>
<protein>
    <submittedName>
        <fullName evidence="1">Uncharacterized protein</fullName>
    </submittedName>
</protein>
<proteinExistence type="predicted"/>
<accession>A0A016RZW1</accession>
<keyword evidence="2" id="KW-1185">Reference proteome</keyword>